<proteinExistence type="predicted"/>
<keyword evidence="1" id="KW-0511">Multifunctional enzyme</keyword>
<sequence>MASITDCLKKGEFNWTKAAAKAFDEIKLKITEAPILGHPNFNYVFEVACDASGVGIEVDLVLLPPDIRVSQPAESFAQHIHDLHAEIRRKIALSNENYKLAANKLHARAIGPFSILQKPGSNTYLLDLPKDMNISPVFIVEDLSPYRGTFEPPILPSSVSAGQLVPKSALLPQPRDIIDIVLDDEFVTSSQGLLTTMARGKAVVMKMKQQLTSQLKGITMLSRPLLVHNFVTNQYCSQDSPAPRNRIEK</sequence>
<evidence type="ECO:0000313" key="4">
    <source>
        <dbReference type="EMBL" id="KAF2324129.1"/>
    </source>
</evidence>
<gene>
    <name evidence="4" type="ORF">GH714_007612</name>
</gene>
<dbReference type="PANTHER" id="PTHR37984:SF5">
    <property type="entry name" value="PROTEIN NYNRIN-LIKE"/>
    <property type="match status" value="1"/>
</dbReference>
<dbReference type="EMBL" id="JAAGAX010000001">
    <property type="protein sequence ID" value="KAF2324129.1"/>
    <property type="molecule type" value="Genomic_DNA"/>
</dbReference>
<dbReference type="Proteomes" id="UP000467840">
    <property type="component" value="Chromosome 5"/>
</dbReference>
<accession>A0A6A6NG46</accession>
<dbReference type="InterPro" id="IPR041577">
    <property type="entry name" value="RT_RNaseH_2"/>
</dbReference>
<dbReference type="PANTHER" id="PTHR37984">
    <property type="entry name" value="PROTEIN CBG26694"/>
    <property type="match status" value="1"/>
</dbReference>
<dbReference type="Pfam" id="PF17919">
    <property type="entry name" value="RT_RNaseH_2"/>
    <property type="match status" value="1"/>
</dbReference>
<evidence type="ECO:0000259" key="3">
    <source>
        <dbReference type="Pfam" id="PF24626"/>
    </source>
</evidence>
<organism evidence="4 5">
    <name type="scientific">Hevea brasiliensis</name>
    <name type="common">Para rubber tree</name>
    <name type="synonym">Siphonia brasiliensis</name>
    <dbReference type="NCBI Taxonomy" id="3981"/>
    <lineage>
        <taxon>Eukaryota</taxon>
        <taxon>Viridiplantae</taxon>
        <taxon>Streptophyta</taxon>
        <taxon>Embryophyta</taxon>
        <taxon>Tracheophyta</taxon>
        <taxon>Spermatophyta</taxon>
        <taxon>Magnoliopsida</taxon>
        <taxon>eudicotyledons</taxon>
        <taxon>Gunneridae</taxon>
        <taxon>Pentapetalae</taxon>
        <taxon>rosids</taxon>
        <taxon>fabids</taxon>
        <taxon>Malpighiales</taxon>
        <taxon>Euphorbiaceae</taxon>
        <taxon>Crotonoideae</taxon>
        <taxon>Micrandreae</taxon>
        <taxon>Hevea</taxon>
    </lineage>
</organism>
<evidence type="ECO:0000313" key="5">
    <source>
        <dbReference type="Proteomes" id="UP000467840"/>
    </source>
</evidence>
<name>A0A6A6NG46_HEVBR</name>
<dbReference type="Gene3D" id="3.30.70.270">
    <property type="match status" value="1"/>
</dbReference>
<dbReference type="InterPro" id="IPR043502">
    <property type="entry name" value="DNA/RNA_pol_sf"/>
</dbReference>
<dbReference type="AlphaFoldDB" id="A0A6A6NG46"/>
<comment type="caution">
    <text evidence="4">The sequence shown here is derived from an EMBL/GenBank/DDBJ whole genome shotgun (WGS) entry which is preliminary data.</text>
</comment>
<evidence type="ECO:0000259" key="2">
    <source>
        <dbReference type="Pfam" id="PF17919"/>
    </source>
</evidence>
<evidence type="ECO:0000256" key="1">
    <source>
        <dbReference type="ARBA" id="ARBA00023268"/>
    </source>
</evidence>
<feature type="domain" description="Reverse transcriptase/retrotransposon-derived protein RNase H-like" evidence="2">
    <location>
        <begin position="15"/>
        <end position="60"/>
    </location>
</feature>
<dbReference type="Pfam" id="PF24626">
    <property type="entry name" value="SH3_Tf2-1"/>
    <property type="match status" value="1"/>
</dbReference>
<dbReference type="SUPFAM" id="SSF56672">
    <property type="entry name" value="DNA/RNA polymerases"/>
    <property type="match status" value="1"/>
</dbReference>
<dbReference type="InterPro" id="IPR056924">
    <property type="entry name" value="SH3_Tf2-1"/>
</dbReference>
<dbReference type="InterPro" id="IPR050951">
    <property type="entry name" value="Retrovirus_Pol_polyprotein"/>
</dbReference>
<reference evidence="4 5" key="1">
    <citation type="journal article" date="2020" name="Mol. Plant">
        <title>The Chromosome-Based Rubber Tree Genome Provides New Insights into Spurge Genome Evolution and Rubber Biosynthesis.</title>
        <authorList>
            <person name="Liu J."/>
            <person name="Shi C."/>
            <person name="Shi C.C."/>
            <person name="Li W."/>
            <person name="Zhang Q.J."/>
            <person name="Zhang Y."/>
            <person name="Li K."/>
            <person name="Lu H.F."/>
            <person name="Shi C."/>
            <person name="Zhu S.T."/>
            <person name="Xiao Z.Y."/>
            <person name="Nan H."/>
            <person name="Yue Y."/>
            <person name="Zhu X.G."/>
            <person name="Wu Y."/>
            <person name="Hong X.N."/>
            <person name="Fan G.Y."/>
            <person name="Tong Y."/>
            <person name="Zhang D."/>
            <person name="Mao C.L."/>
            <person name="Liu Y.L."/>
            <person name="Hao S.J."/>
            <person name="Liu W.Q."/>
            <person name="Lv M.Q."/>
            <person name="Zhang H.B."/>
            <person name="Liu Y."/>
            <person name="Hu-Tang G.R."/>
            <person name="Wang J.P."/>
            <person name="Wang J.H."/>
            <person name="Sun Y.H."/>
            <person name="Ni S.B."/>
            <person name="Chen W.B."/>
            <person name="Zhang X.C."/>
            <person name="Jiao Y.N."/>
            <person name="Eichler E.E."/>
            <person name="Li G.H."/>
            <person name="Liu X."/>
            <person name="Gao L.Z."/>
        </authorList>
    </citation>
    <scope>NUCLEOTIDE SEQUENCE [LARGE SCALE GENOMIC DNA]</scope>
    <source>
        <strain evidence="5">cv. GT1</strain>
        <tissue evidence="4">Leaf</tissue>
    </source>
</reference>
<protein>
    <submittedName>
        <fullName evidence="4">Uncharacterized protein</fullName>
    </submittedName>
</protein>
<dbReference type="GO" id="GO:0003824">
    <property type="term" value="F:catalytic activity"/>
    <property type="evidence" value="ECO:0007669"/>
    <property type="project" value="UniProtKB-KW"/>
</dbReference>
<dbReference type="InterPro" id="IPR043128">
    <property type="entry name" value="Rev_trsase/Diguanyl_cyclase"/>
</dbReference>
<feature type="domain" description="Tf2-1-like SH3-like" evidence="3">
    <location>
        <begin position="95"/>
        <end position="147"/>
    </location>
</feature>
<keyword evidence="5" id="KW-1185">Reference proteome</keyword>